<dbReference type="Proteomes" id="UP000078542">
    <property type="component" value="Unassembled WGS sequence"/>
</dbReference>
<reference evidence="2 3" key="1">
    <citation type="submission" date="2016-03" db="EMBL/GenBank/DDBJ databases">
        <title>Cyphomyrmex costatus WGS genome.</title>
        <authorList>
            <person name="Nygaard S."/>
            <person name="Hu H."/>
            <person name="Boomsma J."/>
            <person name="Zhang G."/>
        </authorList>
    </citation>
    <scope>NUCLEOTIDE SEQUENCE [LARGE SCALE GENOMIC DNA]</scope>
    <source>
        <strain evidence="2">MS0001</strain>
        <tissue evidence="2">Whole body</tissue>
    </source>
</reference>
<evidence type="ECO:0000256" key="1">
    <source>
        <dbReference type="SAM" id="MobiDB-lite"/>
    </source>
</evidence>
<sequence length="173" mass="18580">MFTRFRALSHSRSRWREPISDPSKPSCTLQPAATPANIGNGGDVEERRSGCAVTKACATHLDLDAHIVNQLQRDPVTFEVPIHRSLSLSPPFLVLVSSASNSREMVTSSETGQPKLAMCVDNHSTMVEGNLDCCMTSGLPESRLGREYAWSSAAGRGSSAPNSNFLSLSSVST</sequence>
<feature type="region of interest" description="Disordered" evidence="1">
    <location>
        <begin position="153"/>
        <end position="173"/>
    </location>
</feature>
<accession>A0A195CRS3</accession>
<name>A0A195CRS3_9HYME</name>
<keyword evidence="3" id="KW-1185">Reference proteome</keyword>
<evidence type="ECO:0000313" key="3">
    <source>
        <dbReference type="Proteomes" id="UP000078542"/>
    </source>
</evidence>
<feature type="compositionally biased region" description="Polar residues" evidence="1">
    <location>
        <begin position="161"/>
        <end position="173"/>
    </location>
</feature>
<evidence type="ECO:0000313" key="2">
    <source>
        <dbReference type="EMBL" id="KYN02809.1"/>
    </source>
</evidence>
<protein>
    <submittedName>
        <fullName evidence="2">Uncharacterized protein</fullName>
    </submittedName>
</protein>
<proteinExistence type="predicted"/>
<gene>
    <name evidence="2" type="ORF">ALC62_06387</name>
</gene>
<feature type="region of interest" description="Disordered" evidence="1">
    <location>
        <begin position="1"/>
        <end position="45"/>
    </location>
</feature>
<dbReference type="AlphaFoldDB" id="A0A195CRS3"/>
<organism evidence="2 3">
    <name type="scientific">Cyphomyrmex costatus</name>
    <dbReference type="NCBI Taxonomy" id="456900"/>
    <lineage>
        <taxon>Eukaryota</taxon>
        <taxon>Metazoa</taxon>
        <taxon>Ecdysozoa</taxon>
        <taxon>Arthropoda</taxon>
        <taxon>Hexapoda</taxon>
        <taxon>Insecta</taxon>
        <taxon>Pterygota</taxon>
        <taxon>Neoptera</taxon>
        <taxon>Endopterygota</taxon>
        <taxon>Hymenoptera</taxon>
        <taxon>Apocrita</taxon>
        <taxon>Aculeata</taxon>
        <taxon>Formicoidea</taxon>
        <taxon>Formicidae</taxon>
        <taxon>Myrmicinae</taxon>
        <taxon>Cyphomyrmex</taxon>
    </lineage>
</organism>
<dbReference type="EMBL" id="KQ977440">
    <property type="protein sequence ID" value="KYN02809.1"/>
    <property type="molecule type" value="Genomic_DNA"/>
</dbReference>